<name>A0A1Q3APN7_CEPFO</name>
<evidence type="ECO:0000313" key="1">
    <source>
        <dbReference type="EMBL" id="GAV57600.1"/>
    </source>
</evidence>
<keyword evidence="2" id="KW-1185">Reference proteome</keyword>
<reference evidence="2" key="1">
    <citation type="submission" date="2016-04" db="EMBL/GenBank/DDBJ databases">
        <title>Cephalotus genome sequencing.</title>
        <authorList>
            <person name="Fukushima K."/>
            <person name="Hasebe M."/>
            <person name="Fang X."/>
        </authorList>
    </citation>
    <scope>NUCLEOTIDE SEQUENCE [LARGE SCALE GENOMIC DNA]</scope>
    <source>
        <strain evidence="2">cv. St1</strain>
    </source>
</reference>
<comment type="caution">
    <text evidence="1">The sequence shown here is derived from an EMBL/GenBank/DDBJ whole genome shotgun (WGS) entry which is preliminary data.</text>
</comment>
<gene>
    <name evidence="1" type="ORF">CFOL_v3_01137</name>
</gene>
<proteinExistence type="predicted"/>
<organism evidence="1 2">
    <name type="scientific">Cephalotus follicularis</name>
    <name type="common">Albany pitcher plant</name>
    <dbReference type="NCBI Taxonomy" id="3775"/>
    <lineage>
        <taxon>Eukaryota</taxon>
        <taxon>Viridiplantae</taxon>
        <taxon>Streptophyta</taxon>
        <taxon>Embryophyta</taxon>
        <taxon>Tracheophyta</taxon>
        <taxon>Spermatophyta</taxon>
        <taxon>Magnoliopsida</taxon>
        <taxon>eudicotyledons</taxon>
        <taxon>Gunneridae</taxon>
        <taxon>Pentapetalae</taxon>
        <taxon>rosids</taxon>
        <taxon>fabids</taxon>
        <taxon>Oxalidales</taxon>
        <taxon>Cephalotaceae</taxon>
        <taxon>Cephalotus</taxon>
    </lineage>
</organism>
<sequence length="112" mass="12474">MHDYDCFDLAYSHAAITGYLSSIEQLSGANFGKWKKQISIILGVMDLDYALWVDAPPSLTAESSAEQKAAYDKWERFNCISLMIMKGSITNAICRAIPNSDNAKIYLADVEE</sequence>
<accession>A0A1Q3APN7</accession>
<evidence type="ECO:0008006" key="3">
    <source>
        <dbReference type="Google" id="ProtNLM"/>
    </source>
</evidence>
<dbReference type="Proteomes" id="UP000187406">
    <property type="component" value="Unassembled WGS sequence"/>
</dbReference>
<dbReference type="AlphaFoldDB" id="A0A1Q3APN7"/>
<evidence type="ECO:0000313" key="2">
    <source>
        <dbReference type="Proteomes" id="UP000187406"/>
    </source>
</evidence>
<dbReference type="InParanoid" id="A0A1Q3APN7"/>
<protein>
    <recommendedName>
        <fullName evidence="3">UBN2_3 domain-containing protein</fullName>
    </recommendedName>
</protein>
<dbReference type="OrthoDB" id="1633296at2759"/>
<dbReference type="EMBL" id="BDDD01000036">
    <property type="protein sequence ID" value="GAV57600.1"/>
    <property type="molecule type" value="Genomic_DNA"/>
</dbReference>